<dbReference type="SUPFAM" id="SSF51735">
    <property type="entry name" value="NAD(P)-binding Rossmann-fold domains"/>
    <property type="match status" value="1"/>
</dbReference>
<proteinExistence type="inferred from homology"/>
<dbReference type="InterPro" id="IPR036291">
    <property type="entry name" value="NAD(P)-bd_dom_sf"/>
</dbReference>
<evidence type="ECO:0000256" key="6">
    <source>
        <dbReference type="ARBA" id="ARBA00061278"/>
    </source>
</evidence>
<evidence type="ECO:0000313" key="13">
    <source>
        <dbReference type="EMBL" id="SPJ34996.1"/>
    </source>
</evidence>
<evidence type="ECO:0000256" key="3">
    <source>
        <dbReference type="ARBA" id="ARBA00051801"/>
    </source>
</evidence>
<dbReference type="GO" id="GO:0120509">
    <property type="term" value="F:hydroxypyruvate reductase (NADPH) activity"/>
    <property type="evidence" value="ECO:0007669"/>
    <property type="project" value="RHEA"/>
</dbReference>
<evidence type="ECO:0000256" key="10">
    <source>
        <dbReference type="RuleBase" id="RU003719"/>
    </source>
</evidence>
<dbReference type="GO" id="GO:0008465">
    <property type="term" value="F:hydroxypyruvate reductase (NADH) activity"/>
    <property type="evidence" value="ECO:0007669"/>
    <property type="project" value="RHEA"/>
</dbReference>
<gene>
    <name evidence="13" type="primary">ghrB_2</name>
    <name evidence="13" type="ORF">KSP9073_03046</name>
</gene>
<sequence>MQHNIVVVHELYPELLATLQAEHHVTHFQRLGNDADRAAFRDAMAEADAFIGSNVKFDKALLDASPRLKVIASVSVGVDAYPLEEIQSRNIVLTNTPEVLTDATADTGFLLLMMAARRAGEMERKVRGGQWQASLGRTDFGVDITGKTLGIVGMGRIGQAVAQRGHHGFNMPVMFYNRSERPELEEAFDARQVSLETLFSESDFIVVTVALSEATRGLVDRNLLAATRDKAILINISRGQVVVEEDLTACLQDGTLYYAGLDVYEREPLAPDSALLSLDNAVLLPHIGSSTFETRNAMCDLAADNLNRVLKGESALTPV</sequence>
<dbReference type="AlphaFoldDB" id="A0A2R8CQ24"/>
<evidence type="ECO:0000259" key="11">
    <source>
        <dbReference type="Pfam" id="PF00389"/>
    </source>
</evidence>
<dbReference type="SUPFAM" id="SSF52283">
    <property type="entry name" value="Formate/glycerate dehydrogenase catalytic domain-like"/>
    <property type="match status" value="1"/>
</dbReference>
<keyword evidence="2" id="KW-0520">NAD</keyword>
<feature type="domain" description="D-isomer specific 2-hydroxyacid dehydrogenase catalytic" evidence="11">
    <location>
        <begin position="5"/>
        <end position="319"/>
    </location>
</feature>
<keyword evidence="14" id="KW-1185">Reference proteome</keyword>
<dbReference type="FunFam" id="3.40.50.720:FF:000026">
    <property type="entry name" value="Glyoxylate/hydroxypyruvate reductase B"/>
    <property type="match status" value="1"/>
</dbReference>
<evidence type="ECO:0000256" key="9">
    <source>
        <dbReference type="ARBA" id="ARBA00073362"/>
    </source>
</evidence>
<dbReference type="EC" id="1.1.1.81" evidence="8"/>
<comment type="catalytic activity">
    <reaction evidence="5">
        <text>glycolate + NADP(+) = glyoxylate + NADPH + H(+)</text>
        <dbReference type="Rhea" id="RHEA:10992"/>
        <dbReference type="ChEBI" id="CHEBI:15378"/>
        <dbReference type="ChEBI" id="CHEBI:29805"/>
        <dbReference type="ChEBI" id="CHEBI:36655"/>
        <dbReference type="ChEBI" id="CHEBI:57783"/>
        <dbReference type="ChEBI" id="CHEBI:58349"/>
        <dbReference type="EC" id="1.1.1.79"/>
    </reaction>
</comment>
<comment type="catalytic activity">
    <reaction evidence="3">
        <text>(R)-glycerate + NAD(+) = 3-hydroxypyruvate + NADH + H(+)</text>
        <dbReference type="Rhea" id="RHEA:17905"/>
        <dbReference type="ChEBI" id="CHEBI:15378"/>
        <dbReference type="ChEBI" id="CHEBI:16659"/>
        <dbReference type="ChEBI" id="CHEBI:17180"/>
        <dbReference type="ChEBI" id="CHEBI:57540"/>
        <dbReference type="ChEBI" id="CHEBI:57945"/>
        <dbReference type="EC" id="1.1.1.81"/>
    </reaction>
</comment>
<evidence type="ECO:0000259" key="12">
    <source>
        <dbReference type="Pfam" id="PF02826"/>
    </source>
</evidence>
<reference evidence="14" key="1">
    <citation type="submission" date="2018-03" db="EMBL/GenBank/DDBJ databases">
        <authorList>
            <person name="Navarro De La Torre S."/>
        </authorList>
    </citation>
    <scope>NUCLEOTIDE SEQUENCE [LARGE SCALE GENOMIC DNA]</scope>
    <source>
        <strain evidence="14">EAod3</strain>
    </source>
</reference>
<keyword evidence="13" id="KW-0670">Pyruvate</keyword>
<dbReference type="InterPro" id="IPR029753">
    <property type="entry name" value="D-isomer_DH_CS"/>
</dbReference>
<dbReference type="Pfam" id="PF02826">
    <property type="entry name" value="2-Hacid_dh_C"/>
    <property type="match status" value="1"/>
</dbReference>
<dbReference type="PANTHER" id="PTHR10996:SF283">
    <property type="entry name" value="GLYOXYLATE_HYDROXYPYRUVATE REDUCTASE B"/>
    <property type="match status" value="1"/>
</dbReference>
<dbReference type="InterPro" id="IPR029752">
    <property type="entry name" value="D-isomer_DH_CS1"/>
</dbReference>
<dbReference type="InterPro" id="IPR006139">
    <property type="entry name" value="D-isomer_2_OHA_DH_cat_dom"/>
</dbReference>
<keyword evidence="1 10" id="KW-0560">Oxidoreductase</keyword>
<dbReference type="PANTHER" id="PTHR10996">
    <property type="entry name" value="2-HYDROXYACID DEHYDROGENASE-RELATED"/>
    <property type="match status" value="1"/>
</dbReference>
<evidence type="ECO:0000256" key="5">
    <source>
        <dbReference type="ARBA" id="ARBA00052769"/>
    </source>
</evidence>
<organism evidence="13 14">
    <name type="scientific">Kushneria phyllosphaerae</name>
    <dbReference type="NCBI Taxonomy" id="2100822"/>
    <lineage>
        <taxon>Bacteria</taxon>
        <taxon>Pseudomonadati</taxon>
        <taxon>Pseudomonadota</taxon>
        <taxon>Gammaproteobacteria</taxon>
        <taxon>Oceanospirillales</taxon>
        <taxon>Halomonadaceae</taxon>
        <taxon>Kushneria</taxon>
    </lineage>
</organism>
<dbReference type="CDD" id="cd05301">
    <property type="entry name" value="GDH"/>
    <property type="match status" value="1"/>
</dbReference>
<evidence type="ECO:0000256" key="4">
    <source>
        <dbReference type="ARBA" id="ARBA00052239"/>
    </source>
</evidence>
<dbReference type="Proteomes" id="UP000244934">
    <property type="component" value="Unassembled WGS sequence"/>
</dbReference>
<dbReference type="PROSITE" id="PS00065">
    <property type="entry name" value="D_2_HYDROXYACID_DH_1"/>
    <property type="match status" value="1"/>
</dbReference>
<dbReference type="OrthoDB" id="9805416at2"/>
<evidence type="ECO:0000313" key="14">
    <source>
        <dbReference type="Proteomes" id="UP000244934"/>
    </source>
</evidence>
<dbReference type="Pfam" id="PF00389">
    <property type="entry name" value="2-Hacid_dh"/>
    <property type="match status" value="1"/>
</dbReference>
<dbReference type="PROSITE" id="PS00671">
    <property type="entry name" value="D_2_HYDROXYACID_DH_3"/>
    <property type="match status" value="1"/>
</dbReference>
<dbReference type="EC" id="1.1.1.79" evidence="7"/>
<dbReference type="InterPro" id="IPR006140">
    <property type="entry name" value="D-isomer_DH_NAD-bd"/>
</dbReference>
<dbReference type="GO" id="GO:0051287">
    <property type="term" value="F:NAD binding"/>
    <property type="evidence" value="ECO:0007669"/>
    <property type="project" value="InterPro"/>
</dbReference>
<evidence type="ECO:0000256" key="2">
    <source>
        <dbReference type="ARBA" id="ARBA00023027"/>
    </source>
</evidence>
<name>A0A2R8CQ24_9GAMM</name>
<evidence type="ECO:0000256" key="1">
    <source>
        <dbReference type="ARBA" id="ARBA00023002"/>
    </source>
</evidence>
<evidence type="ECO:0000256" key="7">
    <source>
        <dbReference type="ARBA" id="ARBA00066661"/>
    </source>
</evidence>
<dbReference type="Gene3D" id="3.40.50.720">
    <property type="entry name" value="NAD(P)-binding Rossmann-like Domain"/>
    <property type="match status" value="2"/>
</dbReference>
<dbReference type="GO" id="GO:0030267">
    <property type="term" value="F:glyoxylate reductase (NADPH) activity"/>
    <property type="evidence" value="ECO:0007669"/>
    <property type="project" value="UniProtKB-EC"/>
</dbReference>
<dbReference type="InterPro" id="IPR050223">
    <property type="entry name" value="D-isomer_2-hydroxyacid_DH"/>
</dbReference>
<comment type="catalytic activity">
    <reaction evidence="4">
        <text>(R)-glycerate + NADP(+) = 3-hydroxypyruvate + NADPH + H(+)</text>
        <dbReference type="Rhea" id="RHEA:18657"/>
        <dbReference type="ChEBI" id="CHEBI:15378"/>
        <dbReference type="ChEBI" id="CHEBI:16659"/>
        <dbReference type="ChEBI" id="CHEBI:17180"/>
        <dbReference type="ChEBI" id="CHEBI:57783"/>
        <dbReference type="ChEBI" id="CHEBI:58349"/>
        <dbReference type="EC" id="1.1.1.81"/>
    </reaction>
</comment>
<protein>
    <recommendedName>
        <fullName evidence="9">Glyoxylate/hydroxypyruvate reductase B</fullName>
        <ecNumber evidence="7">1.1.1.79</ecNumber>
        <ecNumber evidence="8">1.1.1.81</ecNumber>
    </recommendedName>
</protein>
<dbReference type="EMBL" id="ONZI01000004">
    <property type="protein sequence ID" value="SPJ34996.1"/>
    <property type="molecule type" value="Genomic_DNA"/>
</dbReference>
<dbReference type="RefSeq" id="WP_108843774.1">
    <property type="nucleotide sequence ID" value="NZ_ONZI01000004.1"/>
</dbReference>
<evidence type="ECO:0000256" key="8">
    <source>
        <dbReference type="ARBA" id="ARBA00066674"/>
    </source>
</evidence>
<accession>A0A2R8CQ24</accession>
<comment type="similarity">
    <text evidence="6">Belongs to the D-isomer specific 2-hydroxyacid dehydrogenase family. GhrB subfamily.</text>
</comment>
<dbReference type="GO" id="GO:0005829">
    <property type="term" value="C:cytosol"/>
    <property type="evidence" value="ECO:0007669"/>
    <property type="project" value="TreeGrafter"/>
</dbReference>
<feature type="domain" description="D-isomer specific 2-hydroxyacid dehydrogenase NAD-binding" evidence="12">
    <location>
        <begin position="110"/>
        <end position="288"/>
    </location>
</feature>